<name>A0AAN8IFA7_TRICO</name>
<dbReference type="Proteomes" id="UP001331761">
    <property type="component" value="Unassembled WGS sequence"/>
</dbReference>
<evidence type="ECO:0000313" key="2">
    <source>
        <dbReference type="Proteomes" id="UP001331761"/>
    </source>
</evidence>
<reference evidence="1 2" key="1">
    <citation type="submission" date="2019-10" db="EMBL/GenBank/DDBJ databases">
        <title>Assembly and Annotation for the nematode Trichostrongylus colubriformis.</title>
        <authorList>
            <person name="Martin J."/>
        </authorList>
    </citation>
    <scope>NUCLEOTIDE SEQUENCE [LARGE SCALE GENOMIC DNA]</scope>
    <source>
        <strain evidence="1">G859</strain>
        <tissue evidence="1">Whole worm</tissue>
    </source>
</reference>
<comment type="caution">
    <text evidence="1">The sequence shown here is derived from an EMBL/GenBank/DDBJ whole genome shotgun (WGS) entry which is preliminary data.</text>
</comment>
<feature type="non-terminal residue" evidence="1">
    <location>
        <position position="1"/>
    </location>
</feature>
<organism evidence="1 2">
    <name type="scientific">Trichostrongylus colubriformis</name>
    <name type="common">Black scour worm</name>
    <dbReference type="NCBI Taxonomy" id="6319"/>
    <lineage>
        <taxon>Eukaryota</taxon>
        <taxon>Metazoa</taxon>
        <taxon>Ecdysozoa</taxon>
        <taxon>Nematoda</taxon>
        <taxon>Chromadorea</taxon>
        <taxon>Rhabditida</taxon>
        <taxon>Rhabditina</taxon>
        <taxon>Rhabditomorpha</taxon>
        <taxon>Strongyloidea</taxon>
        <taxon>Trichostrongylidae</taxon>
        <taxon>Trichostrongylus</taxon>
    </lineage>
</organism>
<protein>
    <submittedName>
        <fullName evidence="1">Uncharacterized protein</fullName>
    </submittedName>
</protein>
<dbReference type="AlphaFoldDB" id="A0AAN8IFA7"/>
<keyword evidence="2" id="KW-1185">Reference proteome</keyword>
<accession>A0AAN8IFA7</accession>
<gene>
    <name evidence="1" type="ORF">GCK32_010931</name>
</gene>
<sequence length="33" mass="3973">TKEVTSGRRFLLLYVECLYSLSCRMHLWNALRL</sequence>
<evidence type="ECO:0000313" key="1">
    <source>
        <dbReference type="EMBL" id="KAK5967593.1"/>
    </source>
</evidence>
<dbReference type="EMBL" id="WIXE01022312">
    <property type="protein sequence ID" value="KAK5967593.1"/>
    <property type="molecule type" value="Genomic_DNA"/>
</dbReference>
<proteinExistence type="predicted"/>